<dbReference type="InterPro" id="IPR000847">
    <property type="entry name" value="LysR_HTH_N"/>
</dbReference>
<keyword evidence="2" id="KW-0805">Transcription regulation</keyword>
<dbReference type="Proteomes" id="UP000647424">
    <property type="component" value="Unassembled WGS sequence"/>
</dbReference>
<reference evidence="6" key="1">
    <citation type="submission" date="2020-09" db="EMBL/GenBank/DDBJ databases">
        <title>Genome seq and assembly of Limnohabitants sp.</title>
        <authorList>
            <person name="Chhetri G."/>
        </authorList>
    </citation>
    <scope>NUCLEOTIDE SEQUENCE</scope>
    <source>
        <strain evidence="6">JUR4</strain>
    </source>
</reference>
<dbReference type="PROSITE" id="PS50931">
    <property type="entry name" value="HTH_LYSR"/>
    <property type="match status" value="1"/>
</dbReference>
<comment type="similarity">
    <text evidence="1">Belongs to the LysR transcriptional regulatory family.</text>
</comment>
<evidence type="ECO:0000256" key="3">
    <source>
        <dbReference type="ARBA" id="ARBA00023125"/>
    </source>
</evidence>
<comment type="caution">
    <text evidence="6">The sequence shown here is derived from an EMBL/GenBank/DDBJ whole genome shotgun (WGS) entry which is preliminary data.</text>
</comment>
<keyword evidence="3" id="KW-0238">DNA-binding</keyword>
<feature type="domain" description="HTH lysR-type" evidence="5">
    <location>
        <begin position="5"/>
        <end position="62"/>
    </location>
</feature>
<proteinExistence type="inferred from homology"/>
<dbReference type="AlphaFoldDB" id="A0A927IMF6"/>
<dbReference type="SUPFAM" id="SSF53850">
    <property type="entry name" value="Periplasmic binding protein-like II"/>
    <property type="match status" value="1"/>
</dbReference>
<protein>
    <submittedName>
        <fullName evidence="6">LysR family transcriptional regulator</fullName>
    </submittedName>
</protein>
<gene>
    <name evidence="6" type="ORF">IC609_14370</name>
</gene>
<dbReference type="InterPro" id="IPR036390">
    <property type="entry name" value="WH_DNA-bd_sf"/>
</dbReference>
<dbReference type="PANTHER" id="PTHR30419:SF8">
    <property type="entry name" value="NITROGEN ASSIMILATION TRANSCRIPTIONAL ACTIVATOR-RELATED"/>
    <property type="match status" value="1"/>
</dbReference>
<evidence type="ECO:0000256" key="4">
    <source>
        <dbReference type="ARBA" id="ARBA00023163"/>
    </source>
</evidence>
<evidence type="ECO:0000313" key="7">
    <source>
        <dbReference type="Proteomes" id="UP000647424"/>
    </source>
</evidence>
<dbReference type="InterPro" id="IPR050950">
    <property type="entry name" value="HTH-type_LysR_regulators"/>
</dbReference>
<dbReference type="InterPro" id="IPR036388">
    <property type="entry name" value="WH-like_DNA-bd_sf"/>
</dbReference>
<dbReference type="FunFam" id="1.10.10.10:FF:000001">
    <property type="entry name" value="LysR family transcriptional regulator"/>
    <property type="match status" value="1"/>
</dbReference>
<dbReference type="CDD" id="cd08440">
    <property type="entry name" value="PBP2_LTTR_like_4"/>
    <property type="match status" value="1"/>
</dbReference>
<dbReference type="SUPFAM" id="SSF46785">
    <property type="entry name" value="Winged helix' DNA-binding domain"/>
    <property type="match status" value="1"/>
</dbReference>
<dbReference type="InterPro" id="IPR005119">
    <property type="entry name" value="LysR_subst-bd"/>
</dbReference>
<dbReference type="Pfam" id="PF03466">
    <property type="entry name" value="LysR_substrate"/>
    <property type="match status" value="1"/>
</dbReference>
<organism evidence="6 7">
    <name type="scientific">Limnohabitans radicicola</name>
    <dbReference type="NCBI Taxonomy" id="2771427"/>
    <lineage>
        <taxon>Bacteria</taxon>
        <taxon>Pseudomonadati</taxon>
        <taxon>Pseudomonadota</taxon>
        <taxon>Betaproteobacteria</taxon>
        <taxon>Burkholderiales</taxon>
        <taxon>Comamonadaceae</taxon>
        <taxon>Limnohabitans</taxon>
    </lineage>
</organism>
<dbReference type="GO" id="GO:0003677">
    <property type="term" value="F:DNA binding"/>
    <property type="evidence" value="ECO:0007669"/>
    <property type="project" value="UniProtKB-KW"/>
</dbReference>
<sequence length="298" mass="32408">MLINWSSRDIDIFLSLAETLSFRQTAERMHLSQPAVTAVIARIEAALEVKLFDRTTRQVQLTGPGAVFVEQAQRLRHTAQDAVRAVREVASLQVGQVAMAAMPSLAATVVPRAYARFAQAHPGIRLKLLDTLSGPAFDMVRAGQVDFALTAANPAYPDLDYLPLASDGFVLLLPQGHALARGRKALRWLDVATLQHISMPLPSSVRQYADAAFLEHRIQFAPQFELEHLASIKALVAAGLGVAALPELAANVGPDTGIVRRRLTAPELRRPIGLVTLRGRSLSPAASEMVNYLSQEMK</sequence>
<dbReference type="GO" id="GO:0005829">
    <property type="term" value="C:cytosol"/>
    <property type="evidence" value="ECO:0007669"/>
    <property type="project" value="TreeGrafter"/>
</dbReference>
<evidence type="ECO:0000256" key="1">
    <source>
        <dbReference type="ARBA" id="ARBA00009437"/>
    </source>
</evidence>
<accession>A0A927IMF6</accession>
<keyword evidence="7" id="KW-1185">Reference proteome</keyword>
<dbReference type="Gene3D" id="3.40.190.10">
    <property type="entry name" value="Periplasmic binding protein-like II"/>
    <property type="match status" value="2"/>
</dbReference>
<dbReference type="PRINTS" id="PR00039">
    <property type="entry name" value="HTHLYSR"/>
</dbReference>
<evidence type="ECO:0000256" key="2">
    <source>
        <dbReference type="ARBA" id="ARBA00023015"/>
    </source>
</evidence>
<dbReference type="Gene3D" id="1.10.10.10">
    <property type="entry name" value="Winged helix-like DNA-binding domain superfamily/Winged helix DNA-binding domain"/>
    <property type="match status" value="1"/>
</dbReference>
<name>A0A927IMF6_9BURK</name>
<dbReference type="Pfam" id="PF00126">
    <property type="entry name" value="HTH_1"/>
    <property type="match status" value="1"/>
</dbReference>
<dbReference type="GO" id="GO:0003700">
    <property type="term" value="F:DNA-binding transcription factor activity"/>
    <property type="evidence" value="ECO:0007669"/>
    <property type="project" value="InterPro"/>
</dbReference>
<dbReference type="RefSeq" id="WP_191820204.1">
    <property type="nucleotide sequence ID" value="NZ_JACYFT010000003.1"/>
</dbReference>
<dbReference type="EMBL" id="JACYFT010000003">
    <property type="protein sequence ID" value="MBD8051728.1"/>
    <property type="molecule type" value="Genomic_DNA"/>
</dbReference>
<keyword evidence="4" id="KW-0804">Transcription</keyword>
<evidence type="ECO:0000313" key="6">
    <source>
        <dbReference type="EMBL" id="MBD8051728.1"/>
    </source>
</evidence>
<dbReference type="PANTHER" id="PTHR30419">
    <property type="entry name" value="HTH-TYPE TRANSCRIPTIONAL REGULATOR YBHD"/>
    <property type="match status" value="1"/>
</dbReference>
<evidence type="ECO:0000259" key="5">
    <source>
        <dbReference type="PROSITE" id="PS50931"/>
    </source>
</evidence>